<dbReference type="PROSITE" id="PS51257">
    <property type="entry name" value="PROKAR_LIPOPROTEIN"/>
    <property type="match status" value="1"/>
</dbReference>
<dbReference type="InterPro" id="IPR036909">
    <property type="entry name" value="Cyt_c-like_dom_sf"/>
</dbReference>
<dbReference type="PANTHER" id="PTHR40394">
    <property type="entry name" value="LIPOPROTEIN-RELATED"/>
    <property type="match status" value="1"/>
</dbReference>
<evidence type="ECO:0000256" key="4">
    <source>
        <dbReference type="PROSITE-ProRule" id="PRU00433"/>
    </source>
</evidence>
<comment type="caution">
    <text evidence="7">The sequence shown here is derived from an EMBL/GenBank/DDBJ whole genome shotgun (WGS) entry which is preliminary data.</text>
</comment>
<keyword evidence="8" id="KW-1185">Reference proteome</keyword>
<protein>
    <submittedName>
        <fullName evidence="7">C-type cytochrome</fullName>
    </submittedName>
</protein>
<sequence>MKRLCLLWPIAGLVLGVAGCSQPKMENQPKYETYENAPDWPDGQSARTPPAGTVARDAQLAPRPDHLPVPLTQALLDRGQQRFEINCLPCHGRVGYADGMVVQRGFPKPPSFHSERLRHAPLSHFYDVMTDGYGVMYSYADRVEPADRWAIAAYIRALQQSQHTPVAALDPAQRQALNQSGNGEDR</sequence>
<evidence type="ECO:0000259" key="6">
    <source>
        <dbReference type="PROSITE" id="PS51007"/>
    </source>
</evidence>
<accession>A0ABV7EN36</accession>
<evidence type="ECO:0000313" key="8">
    <source>
        <dbReference type="Proteomes" id="UP001595462"/>
    </source>
</evidence>
<gene>
    <name evidence="7" type="ORF">ACFOSU_02685</name>
</gene>
<name>A0ABV7EN36_9GAMM</name>
<evidence type="ECO:0000313" key="7">
    <source>
        <dbReference type="EMBL" id="MFC3102795.1"/>
    </source>
</evidence>
<keyword evidence="1 4" id="KW-0349">Heme</keyword>
<dbReference type="Pfam" id="PF13442">
    <property type="entry name" value="Cytochrome_CBB3"/>
    <property type="match status" value="1"/>
</dbReference>
<dbReference type="RefSeq" id="WP_380686203.1">
    <property type="nucleotide sequence ID" value="NZ_JBHRSS010000001.1"/>
</dbReference>
<evidence type="ECO:0000256" key="5">
    <source>
        <dbReference type="SAM" id="MobiDB-lite"/>
    </source>
</evidence>
<evidence type="ECO:0000256" key="3">
    <source>
        <dbReference type="ARBA" id="ARBA00023004"/>
    </source>
</evidence>
<dbReference type="PROSITE" id="PS51007">
    <property type="entry name" value="CYTC"/>
    <property type="match status" value="1"/>
</dbReference>
<evidence type="ECO:0000256" key="2">
    <source>
        <dbReference type="ARBA" id="ARBA00022723"/>
    </source>
</evidence>
<proteinExistence type="predicted"/>
<dbReference type="PANTHER" id="PTHR40394:SF2">
    <property type="entry name" value="QUINOL:CYTOCHROME C OXIDOREDUCTASE MEMBRANE PROTEIN"/>
    <property type="match status" value="1"/>
</dbReference>
<evidence type="ECO:0000256" key="1">
    <source>
        <dbReference type="ARBA" id="ARBA00022617"/>
    </source>
</evidence>
<dbReference type="InterPro" id="IPR009056">
    <property type="entry name" value="Cyt_c-like_dom"/>
</dbReference>
<dbReference type="Proteomes" id="UP001595462">
    <property type="component" value="Unassembled WGS sequence"/>
</dbReference>
<feature type="region of interest" description="Disordered" evidence="5">
    <location>
        <begin position="32"/>
        <end position="52"/>
    </location>
</feature>
<dbReference type="EMBL" id="JBHRSS010000001">
    <property type="protein sequence ID" value="MFC3102795.1"/>
    <property type="molecule type" value="Genomic_DNA"/>
</dbReference>
<keyword evidence="3 4" id="KW-0408">Iron</keyword>
<organism evidence="7 8">
    <name type="scientific">Salinisphaera aquimarina</name>
    <dbReference type="NCBI Taxonomy" id="2094031"/>
    <lineage>
        <taxon>Bacteria</taxon>
        <taxon>Pseudomonadati</taxon>
        <taxon>Pseudomonadota</taxon>
        <taxon>Gammaproteobacteria</taxon>
        <taxon>Salinisphaerales</taxon>
        <taxon>Salinisphaeraceae</taxon>
        <taxon>Salinisphaera</taxon>
    </lineage>
</organism>
<dbReference type="SUPFAM" id="SSF46626">
    <property type="entry name" value="Cytochrome c"/>
    <property type="match status" value="1"/>
</dbReference>
<keyword evidence="2 4" id="KW-0479">Metal-binding</keyword>
<dbReference type="Gene3D" id="1.10.760.10">
    <property type="entry name" value="Cytochrome c-like domain"/>
    <property type="match status" value="1"/>
</dbReference>
<reference evidence="8" key="1">
    <citation type="journal article" date="2019" name="Int. J. Syst. Evol. Microbiol.">
        <title>The Global Catalogue of Microorganisms (GCM) 10K type strain sequencing project: providing services to taxonomists for standard genome sequencing and annotation.</title>
        <authorList>
            <consortium name="The Broad Institute Genomics Platform"/>
            <consortium name="The Broad Institute Genome Sequencing Center for Infectious Disease"/>
            <person name="Wu L."/>
            <person name="Ma J."/>
        </authorList>
    </citation>
    <scope>NUCLEOTIDE SEQUENCE [LARGE SCALE GENOMIC DNA]</scope>
    <source>
        <strain evidence="8">KCTC 52640</strain>
    </source>
</reference>
<feature type="domain" description="Cytochrome c" evidence="6">
    <location>
        <begin position="74"/>
        <end position="159"/>
    </location>
</feature>